<dbReference type="PANTHER" id="PTHR43568:SF1">
    <property type="entry name" value="P PROTEIN"/>
    <property type="match status" value="1"/>
</dbReference>
<dbReference type="GO" id="GO:0016020">
    <property type="term" value="C:membrane"/>
    <property type="evidence" value="ECO:0007669"/>
    <property type="project" value="UniProtKB-SubCell"/>
</dbReference>
<accession>A0A9D2MKT3</accession>
<evidence type="ECO:0000256" key="3">
    <source>
        <dbReference type="ARBA" id="ARBA00022692"/>
    </source>
</evidence>
<dbReference type="InterPro" id="IPR051475">
    <property type="entry name" value="Diverse_Ion_Transporter"/>
</dbReference>
<sequence length="380" mass="40677">MEQTQKRGALFRFWKREPVLCIAAVCAAASIFLNPPSADYLNFIDWRVLSLLFCLMAVVAGFQECGVFAVLAQRLLAGERRMRFVTLCLVLLPFFVSMLVTNDVALITFVPFAVLVLGLIGRTERLIYIVVLQTIAANLGSMATPVGNPQNLYIYANYELTAGQFFSTMVPLTLISLAGLVIASLCVKPEGIRVTFSEKAAIRSPGRLGLMAGLFVLCLLSVFRVLPYPALLAVVAAGMLIFDRPLFRKVDYGLLATFFCFFLFAGNVGACAPVREALTAVMAQNTALASGVTSQVISNVPAAVLLSSFTTDWHGLLIGTNIGGLGTPIASLASLISMKAYLKSPGARAGRYLLVFTLANVAALAILVGSVVLMGLIFPG</sequence>
<gene>
    <name evidence="8" type="ORF">H9712_01080</name>
</gene>
<dbReference type="PANTHER" id="PTHR43568">
    <property type="entry name" value="P PROTEIN"/>
    <property type="match status" value="1"/>
</dbReference>
<evidence type="ECO:0000259" key="7">
    <source>
        <dbReference type="Pfam" id="PF03600"/>
    </source>
</evidence>
<feature type="transmembrane region" description="Helical" evidence="6">
    <location>
        <begin position="253"/>
        <end position="274"/>
    </location>
</feature>
<evidence type="ECO:0000256" key="1">
    <source>
        <dbReference type="ARBA" id="ARBA00004141"/>
    </source>
</evidence>
<proteinExistence type="predicted"/>
<feature type="transmembrane region" description="Helical" evidence="6">
    <location>
        <begin position="48"/>
        <end position="72"/>
    </location>
</feature>
<dbReference type="GO" id="GO:0055085">
    <property type="term" value="P:transmembrane transport"/>
    <property type="evidence" value="ECO:0007669"/>
    <property type="project" value="InterPro"/>
</dbReference>
<evidence type="ECO:0000313" key="9">
    <source>
        <dbReference type="Proteomes" id="UP000823921"/>
    </source>
</evidence>
<name>A0A9D2MKT3_9FIRM</name>
<evidence type="ECO:0000256" key="6">
    <source>
        <dbReference type="SAM" id="Phobius"/>
    </source>
</evidence>
<keyword evidence="3 6" id="KW-0812">Transmembrane</keyword>
<feature type="domain" description="Citrate transporter-like" evidence="7">
    <location>
        <begin position="22"/>
        <end position="307"/>
    </location>
</feature>
<evidence type="ECO:0000256" key="2">
    <source>
        <dbReference type="ARBA" id="ARBA00022448"/>
    </source>
</evidence>
<dbReference type="EMBL" id="DWXO01000013">
    <property type="protein sequence ID" value="HJB79558.1"/>
    <property type="molecule type" value="Genomic_DNA"/>
</dbReference>
<feature type="transmembrane region" description="Helical" evidence="6">
    <location>
        <begin position="84"/>
        <end position="100"/>
    </location>
</feature>
<comment type="caution">
    <text evidence="8">The sequence shown here is derived from an EMBL/GenBank/DDBJ whole genome shotgun (WGS) entry which is preliminary data.</text>
</comment>
<feature type="transmembrane region" description="Helical" evidence="6">
    <location>
        <begin position="353"/>
        <end position="378"/>
    </location>
</feature>
<feature type="transmembrane region" description="Helical" evidence="6">
    <location>
        <begin position="165"/>
        <end position="187"/>
    </location>
</feature>
<feature type="transmembrane region" description="Helical" evidence="6">
    <location>
        <begin position="126"/>
        <end position="145"/>
    </location>
</feature>
<feature type="transmembrane region" description="Helical" evidence="6">
    <location>
        <begin position="106"/>
        <end position="121"/>
    </location>
</feature>
<dbReference type="Pfam" id="PF03600">
    <property type="entry name" value="CitMHS"/>
    <property type="match status" value="1"/>
</dbReference>
<evidence type="ECO:0000256" key="5">
    <source>
        <dbReference type="ARBA" id="ARBA00023136"/>
    </source>
</evidence>
<dbReference type="AlphaFoldDB" id="A0A9D2MKT3"/>
<feature type="transmembrane region" description="Helical" evidence="6">
    <location>
        <begin position="315"/>
        <end position="341"/>
    </location>
</feature>
<protein>
    <submittedName>
        <fullName evidence="8">Citrate transporter</fullName>
    </submittedName>
</protein>
<keyword evidence="2" id="KW-0813">Transport</keyword>
<evidence type="ECO:0000256" key="4">
    <source>
        <dbReference type="ARBA" id="ARBA00022989"/>
    </source>
</evidence>
<dbReference type="InterPro" id="IPR004680">
    <property type="entry name" value="Cit_transptr-like_dom"/>
</dbReference>
<reference evidence="8" key="2">
    <citation type="submission" date="2021-04" db="EMBL/GenBank/DDBJ databases">
        <authorList>
            <person name="Gilroy R."/>
        </authorList>
    </citation>
    <scope>NUCLEOTIDE SEQUENCE</scope>
    <source>
        <strain evidence="8">CHK192-8294</strain>
    </source>
</reference>
<keyword evidence="4 6" id="KW-1133">Transmembrane helix</keyword>
<feature type="transmembrane region" description="Helical" evidence="6">
    <location>
        <begin position="208"/>
        <end position="241"/>
    </location>
</feature>
<organism evidence="8 9">
    <name type="scientific">Candidatus Flavonifractor intestinigallinarum</name>
    <dbReference type="NCBI Taxonomy" id="2838586"/>
    <lineage>
        <taxon>Bacteria</taxon>
        <taxon>Bacillati</taxon>
        <taxon>Bacillota</taxon>
        <taxon>Clostridia</taxon>
        <taxon>Eubacteriales</taxon>
        <taxon>Oscillospiraceae</taxon>
        <taxon>Flavonifractor</taxon>
    </lineage>
</organism>
<keyword evidence="5 6" id="KW-0472">Membrane</keyword>
<dbReference type="Proteomes" id="UP000823921">
    <property type="component" value="Unassembled WGS sequence"/>
</dbReference>
<evidence type="ECO:0000313" key="8">
    <source>
        <dbReference type="EMBL" id="HJB79558.1"/>
    </source>
</evidence>
<comment type="subcellular location">
    <subcellularLocation>
        <location evidence="1">Membrane</location>
        <topology evidence="1">Multi-pass membrane protein</topology>
    </subcellularLocation>
</comment>
<reference evidence="8" key="1">
    <citation type="journal article" date="2021" name="PeerJ">
        <title>Extensive microbial diversity within the chicken gut microbiome revealed by metagenomics and culture.</title>
        <authorList>
            <person name="Gilroy R."/>
            <person name="Ravi A."/>
            <person name="Getino M."/>
            <person name="Pursley I."/>
            <person name="Horton D.L."/>
            <person name="Alikhan N.F."/>
            <person name="Baker D."/>
            <person name="Gharbi K."/>
            <person name="Hall N."/>
            <person name="Watson M."/>
            <person name="Adriaenssens E.M."/>
            <person name="Foster-Nyarko E."/>
            <person name="Jarju S."/>
            <person name="Secka A."/>
            <person name="Antonio M."/>
            <person name="Oren A."/>
            <person name="Chaudhuri R.R."/>
            <person name="La Ragione R."/>
            <person name="Hildebrand F."/>
            <person name="Pallen M.J."/>
        </authorList>
    </citation>
    <scope>NUCLEOTIDE SEQUENCE</scope>
    <source>
        <strain evidence="8">CHK192-8294</strain>
    </source>
</reference>
<feature type="transmembrane region" description="Helical" evidence="6">
    <location>
        <begin position="286"/>
        <end position="309"/>
    </location>
</feature>